<dbReference type="PANTHER" id="PTHR40274">
    <property type="entry name" value="VIRGINIAMYCIN B LYASE"/>
    <property type="match status" value="1"/>
</dbReference>
<evidence type="ECO:0000313" key="1">
    <source>
        <dbReference type="EMBL" id="VXA54769.1"/>
    </source>
</evidence>
<dbReference type="SUPFAM" id="SSF51004">
    <property type="entry name" value="C-terminal (heme d1) domain of cytochrome cd1-nitrite reductase"/>
    <property type="match status" value="1"/>
</dbReference>
<protein>
    <recommendedName>
        <fullName evidence="3">SMP-30/Gluconolactonase/LRE-like region domain-containing protein</fullName>
    </recommendedName>
</protein>
<proteinExistence type="predicted"/>
<dbReference type="AlphaFoldDB" id="A0A653K205"/>
<sequence length="292" mass="32546">MQYIDIEEVAQQNRDISGFIDFLTTDHQFVWATNQNSLQKFCFDRLTPIYQAAVPTAAGIPVYAFDSIWVASLSTQSVYRVDADSGQVLSVIPTGLADLSGEFSLAADPNGVWVACANGLICQIDPVNNRITHHIQVLAESYNLCYAFNSLWLTNPKQNSVQRINPFTKQVSHCIRVDQQPWFLCASKQAIWTLNQTYGTVSQIDPHSNLCIKTIQLPPLAHGDGGDIHASHGKIWIRSTRIPLIEIDEHSGEILRVFQYGQAAGSGAICTCDHQLWITAHDIDKIWIIPIN</sequence>
<evidence type="ECO:0008006" key="3">
    <source>
        <dbReference type="Google" id="ProtNLM"/>
    </source>
</evidence>
<dbReference type="RefSeq" id="WP_159724887.1">
    <property type="nucleotide sequence ID" value="NZ_LR732744.1"/>
</dbReference>
<dbReference type="Proteomes" id="UP000430404">
    <property type="component" value="Unassembled WGS sequence"/>
</dbReference>
<dbReference type="EMBL" id="CABWKZ010000010">
    <property type="protein sequence ID" value="VXA54769.1"/>
    <property type="molecule type" value="Genomic_DNA"/>
</dbReference>
<dbReference type="PANTHER" id="PTHR40274:SF3">
    <property type="entry name" value="VIRGINIAMYCIN B LYASE"/>
    <property type="match status" value="1"/>
</dbReference>
<dbReference type="InterPro" id="IPR051344">
    <property type="entry name" value="Vgb"/>
</dbReference>
<dbReference type="InterPro" id="IPR015943">
    <property type="entry name" value="WD40/YVTN_repeat-like_dom_sf"/>
</dbReference>
<accession>A0A653K205</accession>
<reference evidence="1 2" key="1">
    <citation type="submission" date="2019-10" db="EMBL/GenBank/DDBJ databases">
        <authorList>
            <person name="Karimi E."/>
        </authorList>
    </citation>
    <scope>NUCLEOTIDE SEQUENCE [LARGE SCALE GENOMIC DNA]</scope>
    <source>
        <strain evidence="1">Acinetobacter sp. 8BE</strain>
    </source>
</reference>
<evidence type="ECO:0000313" key="2">
    <source>
        <dbReference type="Proteomes" id="UP000430404"/>
    </source>
</evidence>
<name>A0A653K205_9GAMM</name>
<gene>
    <name evidence="1" type="ORF">ACI8B_180235</name>
</gene>
<dbReference type="Gene3D" id="2.130.10.10">
    <property type="entry name" value="YVTN repeat-like/Quinoprotein amine dehydrogenase"/>
    <property type="match status" value="1"/>
</dbReference>
<organism evidence="1 2">
    <name type="scientific">Acinetobacter proteolyticus</name>
    <dbReference type="NCBI Taxonomy" id="1776741"/>
    <lineage>
        <taxon>Bacteria</taxon>
        <taxon>Pseudomonadati</taxon>
        <taxon>Pseudomonadota</taxon>
        <taxon>Gammaproteobacteria</taxon>
        <taxon>Moraxellales</taxon>
        <taxon>Moraxellaceae</taxon>
        <taxon>Acinetobacter</taxon>
    </lineage>
</organism>
<dbReference type="InterPro" id="IPR011048">
    <property type="entry name" value="Haem_d1_sf"/>
</dbReference>